<feature type="region of interest" description="Disordered" evidence="1">
    <location>
        <begin position="508"/>
        <end position="533"/>
    </location>
</feature>
<feature type="compositionally biased region" description="Polar residues" evidence="1">
    <location>
        <begin position="113"/>
        <end position="137"/>
    </location>
</feature>
<organism evidence="2 3">
    <name type="scientific">Solanum tuberosum</name>
    <name type="common">Potato</name>
    <dbReference type="NCBI Taxonomy" id="4113"/>
    <lineage>
        <taxon>Eukaryota</taxon>
        <taxon>Viridiplantae</taxon>
        <taxon>Streptophyta</taxon>
        <taxon>Embryophyta</taxon>
        <taxon>Tracheophyta</taxon>
        <taxon>Spermatophyta</taxon>
        <taxon>Magnoliopsida</taxon>
        <taxon>eudicotyledons</taxon>
        <taxon>Gunneridae</taxon>
        <taxon>Pentapetalae</taxon>
        <taxon>asterids</taxon>
        <taxon>lamiids</taxon>
        <taxon>Solanales</taxon>
        <taxon>Solanaceae</taxon>
        <taxon>Solanoideae</taxon>
        <taxon>Solaneae</taxon>
        <taxon>Solanum</taxon>
    </lineage>
</organism>
<keyword evidence="3" id="KW-1185">Reference proteome</keyword>
<feature type="region of interest" description="Disordered" evidence="1">
    <location>
        <begin position="637"/>
        <end position="662"/>
    </location>
</feature>
<feature type="compositionally biased region" description="Basic and acidic residues" evidence="1">
    <location>
        <begin position="637"/>
        <end position="648"/>
    </location>
</feature>
<evidence type="ECO:0000313" key="3">
    <source>
        <dbReference type="Proteomes" id="UP000826656"/>
    </source>
</evidence>
<feature type="region of interest" description="Disordered" evidence="1">
    <location>
        <begin position="247"/>
        <end position="440"/>
    </location>
</feature>
<feature type="region of interest" description="Disordered" evidence="1">
    <location>
        <begin position="599"/>
        <end position="625"/>
    </location>
</feature>
<feature type="region of interest" description="Disordered" evidence="1">
    <location>
        <begin position="91"/>
        <end position="137"/>
    </location>
</feature>
<feature type="compositionally biased region" description="Polar residues" evidence="1">
    <location>
        <begin position="342"/>
        <end position="352"/>
    </location>
</feature>
<dbReference type="EMBL" id="JAIVGD010000018">
    <property type="protein sequence ID" value="KAH0754024.1"/>
    <property type="molecule type" value="Genomic_DNA"/>
</dbReference>
<feature type="compositionally biased region" description="Polar residues" evidence="1">
    <location>
        <begin position="258"/>
        <end position="269"/>
    </location>
</feature>
<reference evidence="2 3" key="1">
    <citation type="journal article" date="2021" name="bioRxiv">
        <title>Chromosome-scale and haplotype-resolved genome assembly of a tetraploid potato cultivar.</title>
        <authorList>
            <person name="Sun H."/>
            <person name="Jiao W.-B."/>
            <person name="Krause K."/>
            <person name="Campoy J.A."/>
            <person name="Goel M."/>
            <person name="Folz-Donahue K."/>
            <person name="Kukat C."/>
            <person name="Huettel B."/>
            <person name="Schneeberger K."/>
        </authorList>
    </citation>
    <scope>NUCLEOTIDE SEQUENCE [LARGE SCALE GENOMIC DNA]</scope>
    <source>
        <strain evidence="2">SolTubOtavaFocal</strain>
        <tissue evidence="2">Leaves</tissue>
    </source>
</reference>
<feature type="compositionally biased region" description="Polar residues" evidence="1">
    <location>
        <begin position="309"/>
        <end position="334"/>
    </location>
</feature>
<gene>
    <name evidence="2" type="ORF">KY290_024294</name>
</gene>
<dbReference type="Proteomes" id="UP000826656">
    <property type="component" value="Unassembled WGS sequence"/>
</dbReference>
<dbReference type="PANTHER" id="PTHR47286">
    <property type="entry name" value="F3I6.9 PROTEIN"/>
    <property type="match status" value="1"/>
</dbReference>
<protein>
    <recommendedName>
        <fullName evidence="4">TPX2 C-terminal domain-containing protein</fullName>
    </recommendedName>
</protein>
<feature type="compositionally biased region" description="Polar residues" evidence="1">
    <location>
        <begin position="364"/>
        <end position="426"/>
    </location>
</feature>
<comment type="caution">
    <text evidence="2">The sequence shown here is derived from an EMBL/GenBank/DDBJ whole genome shotgun (WGS) entry which is preliminary data.</text>
</comment>
<evidence type="ECO:0000256" key="1">
    <source>
        <dbReference type="SAM" id="MobiDB-lite"/>
    </source>
</evidence>
<evidence type="ECO:0000313" key="2">
    <source>
        <dbReference type="EMBL" id="KAH0754024.1"/>
    </source>
</evidence>
<name>A0ABQ7UQI4_SOLTU</name>
<accession>A0ABQ7UQI4</accession>
<evidence type="ECO:0008006" key="4">
    <source>
        <dbReference type="Google" id="ProtNLM"/>
    </source>
</evidence>
<feature type="compositionally biased region" description="Polar residues" evidence="1">
    <location>
        <begin position="603"/>
        <end position="612"/>
    </location>
</feature>
<feature type="compositionally biased region" description="Polar residues" evidence="1">
    <location>
        <begin position="508"/>
        <end position="526"/>
    </location>
</feature>
<sequence>MGESIVETPAVKHKMGDSVVSHPTLEVSVSFGRFENAALSWEKWSSFSPNKYLEEVEKCSTPGSVAQKKAYFEAHYKRIAAKKLEQLEEETRQVEQKMEPLCPEVAEPKSGDVTENGTSDGDFSSSNGERSSLDEQQLSVVDLKNSDAVDEPKEDITVDVDFNNLLVTKAKELTISGIDESKDDISVDIECVSPLVTEAKVGTILVIDESNEDISVDVECDNLVVTKTKEETILGTCDQGELQKVEEQNPEKGCQDSVVETPQANTEAQKASIKKSKTPNANVKNVPRKVYTPEAQVSVGTKKKLTSPVVKSSRISTPTSKRAPTSKVITPSQPSEKKVHGMSTQRSNNTPLAQHKKLVPGSFVSPSQSSNKKLNGATLSQSSNKKMNGATPSQSSNKKLNGVTPSQSSNKKLNGAMSSQSSNKTLNGAALQRSVNSPVLEDKRVVPTSLHMSLSLSSPNSTASTNTMRKSLFMETMGDKDIVKRAFKAFQNSFSQGRSAGDMTYDVQDQVSSKGSGQKISLSSTQKESERSRVRAVEAATNACIRVGCLHNTPWGAALPRTLREHGMVVHGLPFLLFHTDDNYTLTLKKTPDKVIPLKGQLGTRSTSSSSGAPKDAGVENNRVNSIRASTGSRIDRSTDKWQEEVTKGKIKRPGSNRNAPLDQSCTQDIETIFLKNLGKKNKSCLETASSVAYSRIDLVYQHYAGLLKLPSCYFDH</sequence>
<proteinExistence type="predicted"/>
<dbReference type="PANTHER" id="PTHR47286:SF4">
    <property type="entry name" value="PROTEIN WVD2-LIKE 7"/>
    <property type="match status" value="1"/>
</dbReference>